<dbReference type="InterPro" id="IPR003329">
    <property type="entry name" value="Cytidylyl_trans"/>
</dbReference>
<dbReference type="Pfam" id="PF02348">
    <property type="entry name" value="CTP_transf_3"/>
    <property type="match status" value="1"/>
</dbReference>
<dbReference type="CDD" id="cd02517">
    <property type="entry name" value="CMP-KDO-Synthetase"/>
    <property type="match status" value="1"/>
</dbReference>
<dbReference type="InterPro" id="IPR029044">
    <property type="entry name" value="Nucleotide-diphossugar_trans"/>
</dbReference>
<evidence type="ECO:0000256" key="2">
    <source>
        <dbReference type="ARBA" id="ARBA00022695"/>
    </source>
</evidence>
<dbReference type="KEGG" id="cts:Ctha_2138"/>
<dbReference type="Proteomes" id="UP000001208">
    <property type="component" value="Chromosome"/>
</dbReference>
<evidence type="ECO:0000256" key="3">
    <source>
        <dbReference type="ARBA" id="ARBA00022985"/>
    </source>
</evidence>
<dbReference type="eggNOG" id="COG1212">
    <property type="taxonomic scope" value="Bacteria"/>
</dbReference>
<dbReference type="GO" id="GO:0005829">
    <property type="term" value="C:cytosol"/>
    <property type="evidence" value="ECO:0007669"/>
    <property type="project" value="TreeGrafter"/>
</dbReference>
<dbReference type="InterPro" id="IPR004528">
    <property type="entry name" value="KdsB"/>
</dbReference>
<dbReference type="RefSeq" id="WP_012500673.1">
    <property type="nucleotide sequence ID" value="NC_011026.1"/>
</dbReference>
<keyword evidence="3" id="KW-0448">Lipopolysaccharide biosynthesis</keyword>
<gene>
    <name evidence="4" type="ordered locus">Ctha_2138</name>
</gene>
<organism evidence="4 5">
    <name type="scientific">Chloroherpeton thalassium (strain ATCC 35110 / GB-78)</name>
    <dbReference type="NCBI Taxonomy" id="517418"/>
    <lineage>
        <taxon>Bacteria</taxon>
        <taxon>Pseudomonadati</taxon>
        <taxon>Chlorobiota</taxon>
        <taxon>Chlorobiia</taxon>
        <taxon>Chlorobiales</taxon>
        <taxon>Chloroherpetonaceae</taxon>
        <taxon>Chloroherpeton</taxon>
    </lineage>
</organism>
<dbReference type="NCBIfam" id="NF009905">
    <property type="entry name" value="PRK13368.1"/>
    <property type="match status" value="1"/>
</dbReference>
<proteinExistence type="predicted"/>
<evidence type="ECO:0000313" key="5">
    <source>
        <dbReference type="Proteomes" id="UP000001208"/>
    </source>
</evidence>
<dbReference type="STRING" id="517418.Ctha_2138"/>
<dbReference type="SUPFAM" id="SSF53448">
    <property type="entry name" value="Nucleotide-diphospho-sugar transferases"/>
    <property type="match status" value="1"/>
</dbReference>
<dbReference type="NCBIfam" id="NF003952">
    <property type="entry name" value="PRK05450.1-5"/>
    <property type="match status" value="1"/>
</dbReference>
<keyword evidence="5" id="KW-1185">Reference proteome</keyword>
<dbReference type="HOGENOM" id="CLU_065038_0_1_10"/>
<dbReference type="EC" id="2.7.7.38" evidence="4"/>
<sequence>MKNVLVIPARLKSTRLPRKPLIKIKGKTVIERTYTQCIKAVAPENVYVVTDSDEIFKHCRSFGAKVVMTSESCLTGTDRVAEFSKEIEADYYINVQGDEPLINPEDITKVNASIENNKGKIINGYAPIDNEFDYRSKSIPKVVFRQDGRLLYMSRSPIPSNKENIFIEAWRQICIYAFPKSALNDFSILKQKTRLENNEDIEILRFLEMGYEVYMIELSSESIAVDTIEDLQKVEKKLMNEK</sequence>
<accession>B3QVJ0</accession>
<dbReference type="OrthoDB" id="9815559at2"/>
<dbReference type="PANTHER" id="PTHR42866:SF2">
    <property type="entry name" value="3-DEOXY-MANNO-OCTULOSONATE CYTIDYLYLTRANSFERASE, MITOCHONDRIAL"/>
    <property type="match status" value="1"/>
</dbReference>
<protein>
    <submittedName>
        <fullName evidence="4">3-deoxy-manno-octulosonate cytidylyltransferase</fullName>
        <ecNumber evidence="4">2.7.7.38</ecNumber>
    </submittedName>
</protein>
<keyword evidence="1 4" id="KW-0808">Transferase</keyword>
<dbReference type="GO" id="GO:0008690">
    <property type="term" value="F:3-deoxy-manno-octulosonate cytidylyltransferase activity"/>
    <property type="evidence" value="ECO:0007669"/>
    <property type="project" value="UniProtKB-EC"/>
</dbReference>
<reference evidence="4 5" key="1">
    <citation type="submission" date="2008-06" db="EMBL/GenBank/DDBJ databases">
        <title>Complete sequence of Chloroherpeton thalassium ATCC 35110.</title>
        <authorList>
            <consortium name="US DOE Joint Genome Institute"/>
            <person name="Lucas S."/>
            <person name="Copeland A."/>
            <person name="Lapidus A."/>
            <person name="Glavina del Rio T."/>
            <person name="Dalin E."/>
            <person name="Tice H."/>
            <person name="Bruce D."/>
            <person name="Goodwin L."/>
            <person name="Pitluck S."/>
            <person name="Schmutz J."/>
            <person name="Larimer F."/>
            <person name="Land M."/>
            <person name="Hauser L."/>
            <person name="Kyrpides N."/>
            <person name="Mikhailova N."/>
            <person name="Liu Z."/>
            <person name="Li T."/>
            <person name="Zhao F."/>
            <person name="Overmann J."/>
            <person name="Bryant D.A."/>
            <person name="Richardson P."/>
        </authorList>
    </citation>
    <scope>NUCLEOTIDE SEQUENCE [LARGE SCALE GENOMIC DNA]</scope>
    <source>
        <strain evidence="5">ATCC 35110 / GB-78</strain>
    </source>
</reference>
<name>B3QVJ0_CHLT3</name>
<keyword evidence="2 4" id="KW-0548">Nucleotidyltransferase</keyword>
<dbReference type="GO" id="GO:0009103">
    <property type="term" value="P:lipopolysaccharide biosynthetic process"/>
    <property type="evidence" value="ECO:0007669"/>
    <property type="project" value="UniProtKB-KW"/>
</dbReference>
<dbReference type="PANTHER" id="PTHR42866">
    <property type="entry name" value="3-DEOXY-MANNO-OCTULOSONATE CYTIDYLYLTRANSFERASE"/>
    <property type="match status" value="1"/>
</dbReference>
<dbReference type="EMBL" id="CP001100">
    <property type="protein sequence ID" value="ACF14590.1"/>
    <property type="molecule type" value="Genomic_DNA"/>
</dbReference>
<dbReference type="AlphaFoldDB" id="B3QVJ0"/>
<dbReference type="Gene3D" id="3.90.550.10">
    <property type="entry name" value="Spore Coat Polysaccharide Biosynthesis Protein SpsA, Chain A"/>
    <property type="match status" value="1"/>
</dbReference>
<evidence type="ECO:0000256" key="1">
    <source>
        <dbReference type="ARBA" id="ARBA00022679"/>
    </source>
</evidence>
<evidence type="ECO:0000313" key="4">
    <source>
        <dbReference type="EMBL" id="ACF14590.1"/>
    </source>
</evidence>